<dbReference type="OrthoDB" id="9815009at2"/>
<evidence type="ECO:0000256" key="2">
    <source>
        <dbReference type="ARBA" id="ARBA00023163"/>
    </source>
</evidence>
<evidence type="ECO:0000256" key="1">
    <source>
        <dbReference type="ARBA" id="ARBA00023015"/>
    </source>
</evidence>
<dbReference type="InterPro" id="IPR051534">
    <property type="entry name" value="CBASS_pafABC_assoc_protein"/>
</dbReference>
<keyword evidence="2" id="KW-0804">Transcription</keyword>
<keyword evidence="5" id="KW-1185">Reference proteome</keyword>
<dbReference type="GO" id="GO:0003700">
    <property type="term" value="F:DNA-binding transcription factor activity"/>
    <property type="evidence" value="ECO:0007669"/>
    <property type="project" value="InterPro"/>
</dbReference>
<dbReference type="EMBL" id="AMEZ01000069">
    <property type="protein sequence ID" value="EKY25463.1"/>
    <property type="molecule type" value="Genomic_DNA"/>
</dbReference>
<dbReference type="HOGENOM" id="CLU_1271019_0_0_9"/>
<name>L1QBW4_9CLOT</name>
<dbReference type="PATRIC" id="fig|545697.3.peg.2416"/>
<protein>
    <submittedName>
        <fullName evidence="4">HTH domain protein</fullName>
    </submittedName>
</protein>
<dbReference type="InterPro" id="IPR036390">
    <property type="entry name" value="WH_DNA-bd_sf"/>
</dbReference>
<dbReference type="Gene3D" id="1.10.10.10">
    <property type="entry name" value="Winged helix-like DNA-binding domain superfamily/Winged helix DNA-binding domain"/>
    <property type="match status" value="1"/>
</dbReference>
<dbReference type="PROSITE" id="PS51000">
    <property type="entry name" value="HTH_DEOR_2"/>
    <property type="match status" value="1"/>
</dbReference>
<dbReference type="InterPro" id="IPR001034">
    <property type="entry name" value="DeoR_HTH"/>
</dbReference>
<dbReference type="InterPro" id="IPR013196">
    <property type="entry name" value="HTH_11"/>
</dbReference>
<dbReference type="Proteomes" id="UP000010420">
    <property type="component" value="Unassembled WGS sequence"/>
</dbReference>
<evidence type="ECO:0000313" key="4">
    <source>
        <dbReference type="EMBL" id="EKY25463.1"/>
    </source>
</evidence>
<organism evidence="4 5">
    <name type="scientific">Clostridium celatum DSM 1785</name>
    <dbReference type="NCBI Taxonomy" id="545697"/>
    <lineage>
        <taxon>Bacteria</taxon>
        <taxon>Bacillati</taxon>
        <taxon>Bacillota</taxon>
        <taxon>Clostridia</taxon>
        <taxon>Eubacteriales</taxon>
        <taxon>Clostridiaceae</taxon>
        <taxon>Clostridium</taxon>
    </lineage>
</organism>
<dbReference type="RefSeq" id="WP_005214345.1">
    <property type="nucleotide sequence ID" value="NZ_KB291659.1"/>
</dbReference>
<dbReference type="AlphaFoldDB" id="L1QBW4"/>
<dbReference type="eggNOG" id="COG2378">
    <property type="taxonomic scope" value="Bacteria"/>
</dbReference>
<keyword evidence="1" id="KW-0805">Transcription regulation</keyword>
<dbReference type="PANTHER" id="PTHR34580">
    <property type="match status" value="1"/>
</dbReference>
<evidence type="ECO:0000313" key="5">
    <source>
        <dbReference type="Proteomes" id="UP000010420"/>
    </source>
</evidence>
<sequence length="216" mass="25497">MRLLEIVFYLLRSNCKITIKELASVYNVSTRTIQRDLDKLSVLGIPIIIHRGKNGGIEIDNNYIIRRQMLRYNDYESLMLALYICENISKNLEQSLLIDRFKIVDEKRCSKILNKLQERFIVDLYEEKFDSESEVCKKIDKALDNKTFIEVEINRGKICIFPISYVLRQEGLCLYYYDEEYKLIPIKNIDNVVLLNKSYNGNIISYNDNKKSLKIV</sequence>
<proteinExistence type="predicted"/>
<dbReference type="InterPro" id="IPR036388">
    <property type="entry name" value="WH-like_DNA-bd_sf"/>
</dbReference>
<gene>
    <name evidence="4" type="ORF">HMPREF0216_02455</name>
</gene>
<dbReference type="STRING" id="545697.HMPREF0216_02455"/>
<dbReference type="PANTHER" id="PTHR34580:SF1">
    <property type="entry name" value="PROTEIN PAFC"/>
    <property type="match status" value="1"/>
</dbReference>
<dbReference type="Pfam" id="PF08279">
    <property type="entry name" value="HTH_11"/>
    <property type="match status" value="1"/>
</dbReference>
<accession>L1QBW4</accession>
<evidence type="ECO:0000259" key="3">
    <source>
        <dbReference type="PROSITE" id="PS51000"/>
    </source>
</evidence>
<reference evidence="4 5" key="1">
    <citation type="submission" date="2012-05" db="EMBL/GenBank/DDBJ databases">
        <authorList>
            <person name="Weinstock G."/>
            <person name="Sodergren E."/>
            <person name="Lobos E.A."/>
            <person name="Fulton L."/>
            <person name="Fulton R."/>
            <person name="Courtney L."/>
            <person name="Fronick C."/>
            <person name="O'Laughlin M."/>
            <person name="Godfrey J."/>
            <person name="Wilson R.M."/>
            <person name="Miner T."/>
            <person name="Farmer C."/>
            <person name="Delehaunty K."/>
            <person name="Cordes M."/>
            <person name="Minx P."/>
            <person name="Tomlinson C."/>
            <person name="Chen J."/>
            <person name="Wollam A."/>
            <person name="Pepin K.H."/>
            <person name="Bhonagiri V."/>
            <person name="Zhang X."/>
            <person name="Suruliraj S."/>
            <person name="Warren W."/>
            <person name="Mitreva M."/>
            <person name="Mardis E.R."/>
            <person name="Wilson R.K."/>
        </authorList>
    </citation>
    <scope>NUCLEOTIDE SEQUENCE [LARGE SCALE GENOMIC DNA]</scope>
    <source>
        <strain evidence="4 5">DSM 1785</strain>
    </source>
</reference>
<feature type="domain" description="HTH deoR-type" evidence="3">
    <location>
        <begin position="1"/>
        <end position="55"/>
    </location>
</feature>
<dbReference type="SUPFAM" id="SSF46785">
    <property type="entry name" value="Winged helix' DNA-binding domain"/>
    <property type="match status" value="1"/>
</dbReference>
<comment type="caution">
    <text evidence="4">The sequence shown here is derived from an EMBL/GenBank/DDBJ whole genome shotgun (WGS) entry which is preliminary data.</text>
</comment>